<accession>A0A8J5EYS2</accession>
<name>A0A8J5EYS2_ZINOF</name>
<feature type="domain" description="RING-type" evidence="5">
    <location>
        <begin position="92"/>
        <end position="135"/>
    </location>
</feature>
<keyword evidence="1" id="KW-0479">Metal-binding</keyword>
<evidence type="ECO:0000256" key="2">
    <source>
        <dbReference type="ARBA" id="ARBA00022771"/>
    </source>
</evidence>
<dbReference type="InterPro" id="IPR013083">
    <property type="entry name" value="Znf_RING/FYVE/PHD"/>
</dbReference>
<evidence type="ECO:0000256" key="4">
    <source>
        <dbReference type="PROSITE-ProRule" id="PRU00175"/>
    </source>
</evidence>
<dbReference type="PROSITE" id="PS50089">
    <property type="entry name" value="ZF_RING_2"/>
    <property type="match status" value="2"/>
</dbReference>
<dbReference type="Pfam" id="PF13639">
    <property type="entry name" value="zf-RING_2"/>
    <property type="match status" value="2"/>
</dbReference>
<dbReference type="Gene3D" id="3.30.40.10">
    <property type="entry name" value="Zinc/RING finger domain, C3HC4 (zinc finger)"/>
    <property type="match status" value="2"/>
</dbReference>
<evidence type="ECO:0000256" key="1">
    <source>
        <dbReference type="ARBA" id="ARBA00022723"/>
    </source>
</evidence>
<keyword evidence="3" id="KW-0862">Zinc</keyword>
<dbReference type="SUPFAM" id="SSF57850">
    <property type="entry name" value="RING/U-box"/>
    <property type="match status" value="2"/>
</dbReference>
<dbReference type="GO" id="GO:0016567">
    <property type="term" value="P:protein ubiquitination"/>
    <property type="evidence" value="ECO:0007669"/>
    <property type="project" value="TreeGrafter"/>
</dbReference>
<dbReference type="AlphaFoldDB" id="A0A8J5EYS2"/>
<evidence type="ECO:0000313" key="6">
    <source>
        <dbReference type="EMBL" id="KAG6475971.1"/>
    </source>
</evidence>
<dbReference type="GO" id="GO:0008270">
    <property type="term" value="F:zinc ion binding"/>
    <property type="evidence" value="ECO:0007669"/>
    <property type="project" value="UniProtKB-KW"/>
</dbReference>
<keyword evidence="7" id="KW-1185">Reference proteome</keyword>
<organism evidence="6 7">
    <name type="scientific">Zingiber officinale</name>
    <name type="common">Ginger</name>
    <name type="synonym">Amomum zingiber</name>
    <dbReference type="NCBI Taxonomy" id="94328"/>
    <lineage>
        <taxon>Eukaryota</taxon>
        <taxon>Viridiplantae</taxon>
        <taxon>Streptophyta</taxon>
        <taxon>Embryophyta</taxon>
        <taxon>Tracheophyta</taxon>
        <taxon>Spermatophyta</taxon>
        <taxon>Magnoliopsida</taxon>
        <taxon>Liliopsida</taxon>
        <taxon>Zingiberales</taxon>
        <taxon>Zingiberaceae</taxon>
        <taxon>Zingiber</taxon>
    </lineage>
</organism>
<feature type="domain" description="RING-type" evidence="5">
    <location>
        <begin position="291"/>
        <end position="334"/>
    </location>
</feature>
<dbReference type="Proteomes" id="UP000734854">
    <property type="component" value="Unassembled WGS sequence"/>
</dbReference>
<dbReference type="SMART" id="SM00184">
    <property type="entry name" value="RING"/>
    <property type="match status" value="2"/>
</dbReference>
<evidence type="ECO:0000256" key="3">
    <source>
        <dbReference type="ARBA" id="ARBA00022833"/>
    </source>
</evidence>
<evidence type="ECO:0000313" key="7">
    <source>
        <dbReference type="Proteomes" id="UP000734854"/>
    </source>
</evidence>
<dbReference type="PANTHER" id="PTHR45969">
    <property type="entry name" value="RING ZINC FINGER PROTEIN-RELATED"/>
    <property type="match status" value="1"/>
</dbReference>
<comment type="caution">
    <text evidence="6">The sequence shown here is derived from an EMBL/GenBank/DDBJ whole genome shotgun (WGS) entry which is preliminary data.</text>
</comment>
<evidence type="ECO:0000259" key="5">
    <source>
        <dbReference type="PROSITE" id="PS50089"/>
    </source>
</evidence>
<keyword evidence="2 4" id="KW-0863">Zinc-finger</keyword>
<reference evidence="6 7" key="1">
    <citation type="submission" date="2020-08" db="EMBL/GenBank/DDBJ databases">
        <title>Plant Genome Project.</title>
        <authorList>
            <person name="Zhang R.-G."/>
        </authorList>
    </citation>
    <scope>NUCLEOTIDE SEQUENCE [LARGE SCALE GENOMIC DNA]</scope>
    <source>
        <tissue evidence="6">Rhizome</tissue>
    </source>
</reference>
<sequence>MGFPCLCYTVILPRPVALIVHLLDLLKLALSAGLFFLGLPSSSAAAAAAIDDLDAFPSYLLPDSHLPPPASVKSRLPVVRFSALRPNGAAICSVCLDALCPRHEVRQLGNCAHAFHKHCIDKWVDVGQLTCPLCRAPLLHHQPPEEDENAAKGLQQTRKELSLLDLKASAIFQNGNLIKTCFLVKYCRPFPSYNSLSGTSSNICLTNFAMGFPVGYSELPKLLLHLLFLLTHLRKLINWACRCLGLGGDLSDGDVQREGLCLLPLVLAEVIEEASPATRFEQLPEAAESCCAVCLYEFEPEDEVRRMSNCSHIFHRQCVDRWIQHRQRTCPLCRVPLIPLHPAPATPEDDEDYYYSYSLRPLGFPSA</sequence>
<gene>
    <name evidence="6" type="ORF">ZIOFF_065205</name>
</gene>
<dbReference type="EMBL" id="JACMSC010000018">
    <property type="protein sequence ID" value="KAG6475971.1"/>
    <property type="molecule type" value="Genomic_DNA"/>
</dbReference>
<protein>
    <recommendedName>
        <fullName evidence="5">RING-type domain-containing protein</fullName>
    </recommendedName>
</protein>
<dbReference type="GO" id="GO:0061630">
    <property type="term" value="F:ubiquitin protein ligase activity"/>
    <property type="evidence" value="ECO:0007669"/>
    <property type="project" value="TreeGrafter"/>
</dbReference>
<dbReference type="PANTHER" id="PTHR45969:SF81">
    <property type="entry name" value="OS08G0157400 PROTEIN"/>
    <property type="match status" value="1"/>
</dbReference>
<proteinExistence type="predicted"/>
<dbReference type="InterPro" id="IPR001841">
    <property type="entry name" value="Znf_RING"/>
</dbReference>